<proteinExistence type="predicted"/>
<dbReference type="VEuPathDB" id="FungiDB:F4678DRAFT_464948"/>
<evidence type="ECO:0000256" key="4">
    <source>
        <dbReference type="ARBA" id="ARBA00022989"/>
    </source>
</evidence>
<dbReference type="Gene3D" id="1.20.1250.20">
    <property type="entry name" value="MFS general substrate transporter like domains"/>
    <property type="match status" value="1"/>
</dbReference>
<feature type="repeat" description="ANK" evidence="6">
    <location>
        <begin position="630"/>
        <end position="662"/>
    </location>
</feature>
<dbReference type="Pfam" id="PF06101">
    <property type="entry name" value="Vps62"/>
    <property type="match status" value="1"/>
</dbReference>
<dbReference type="PROSITE" id="PS50850">
    <property type="entry name" value="MFS"/>
    <property type="match status" value="1"/>
</dbReference>
<dbReference type="Pfam" id="PF12796">
    <property type="entry name" value="Ank_2"/>
    <property type="match status" value="1"/>
</dbReference>
<dbReference type="PROSITE" id="PS50088">
    <property type="entry name" value="ANK_REPEAT"/>
    <property type="match status" value="4"/>
</dbReference>
<dbReference type="Gene3D" id="3.40.50.300">
    <property type="entry name" value="P-loop containing nucleotide triphosphate hydrolases"/>
    <property type="match status" value="1"/>
</dbReference>
<dbReference type="SUPFAM" id="SSF48403">
    <property type="entry name" value="Ankyrin repeat"/>
    <property type="match status" value="1"/>
</dbReference>
<feature type="region of interest" description="Disordered" evidence="7">
    <location>
        <begin position="1008"/>
        <end position="1027"/>
    </location>
</feature>
<dbReference type="Proteomes" id="UP001148614">
    <property type="component" value="Unassembled WGS sequence"/>
</dbReference>
<dbReference type="SUPFAM" id="SSF52540">
    <property type="entry name" value="P-loop containing nucleoside triphosphate hydrolases"/>
    <property type="match status" value="1"/>
</dbReference>
<sequence>MPPETSVTNHGSGPQNAVTGSGPQSNFNGSGTQNNYYGVPRTIQPIETERLHEQQEREQERKRCLNALKFSTMNSRRNNIDDAYPSTCDWLFQTTKFKRWRHGHDLRTHNGVLWIKGKPGAGKSTLMNHTLSYCRKAFNDHLIVSHFFNGRGDSLETTPLGMMRSIVYQLVSKSSVLLEAFLEIHDEHLEREKGELQYHESGLRKFLRSVAKQPDLQSKPLLFLIDALDECVENDIRDVVGFLESLSVNAVYAGVELRICLSSRHYPWISMKRNLELTVEKRHEHGKDIATYVREKLIVENICIEQQLQQKAGGVFMWVVLVVAMLNKAYDEGRDKAMQKTLDEIPEGLEGIFNGILAKNGPNKNELIEMLQWVLLSQRRLKPGYLYAMVVGEPIPCSEILRRRITSSSRGLIEIRKHYLGDYVQFIHVTVKDFLCRNRRLEKLEPALEPDAIAASHACIWARYWSYIQSKGGCNTWFTFDPRILDNMLYHAEAMLSNATIASRFETDICRWLEAPDDWIHRMESTEIVTDGHEKLIYTLTFTSYPNLFNLAVDKGADINATLSRGYTLLQCALHLGNYEAVQLLIQRGVEVNRPDDRDADLRVVVSAARYNIAELLIENGLNIHAPWGTMGNTLQCACYEGNTHLVELLIKKGVDVNTQGGKFGNALQAACVSGSYSAVQWLLESGANVNAQGGFYEYPLQAASLRGDERIVKLLLRNGANVNARGGPYGDAHHAAAYGEHGDILSFLHHITSAPPSLSETALRAASSMRHLHRVAFVAATFILIVFILTVLPRILNPVPPSKEKLEADRRWINTSPYWLDRQACRWMGLCGLMHLRPDPPERFESAVAGACVNVQAARHRSVTHAIRADTRIHMSNETRELRGIPDYVLDYAPLVHLYSEEHFWPSDIEEHVRHVMPSVDDRLLNQTDNLDLANLNQLDVNSGATTLKSNDDVECRPLWLHSVANIPVPSEGLDDDYNVDIGTPERRPLEEDTTWFDVDSEHPLQRISDPRKLPGGTHTRLPSRRSYASLSREQRRIAIRDALNKPNEEGYSRAPATLILVDKGSGIIDAFWFFFYSYNLGQTVLGTRYGNHVGDWEHAMVRFESGVPRAMYFSEHEGGQAYAWQAVEKRGNATSSQRPVIYSAVGSHAMYAMPGNHPYVLPFQMLKDVTDRGPLWDPSKNFRSYWYDYSAVEGEGLEPTEENPSAPTGWFHYNGRWGDKMYGLDDRRQWRLFGQYHYVTGPQGPKFKNLGRRKPTPGKPHVSPWPPIGAHNHHGVGSALKTLHSALTLSLCDPLSPGLGIYSRSVLLVGVFASVGSVLYGYDLGVIAGVIGSSAYAERFQTSAAQNGAVVSLFTGGAFFGAGFAGYAGDHLGRRLTIMMGALIFILGGGLQTGAQTVDYLYAGRALAGCGVGFLTMIIRE</sequence>
<dbReference type="InterPro" id="IPR005828">
    <property type="entry name" value="MFS_sugar_transport-like"/>
</dbReference>
<dbReference type="SUPFAM" id="SSF103473">
    <property type="entry name" value="MFS general substrate transporter"/>
    <property type="match status" value="1"/>
</dbReference>
<feature type="region of interest" description="Disordered" evidence="7">
    <location>
        <begin position="1"/>
        <end position="38"/>
    </location>
</feature>
<dbReference type="InterPro" id="IPR036259">
    <property type="entry name" value="MFS_trans_sf"/>
</dbReference>
<feature type="repeat" description="ANK" evidence="6">
    <location>
        <begin position="700"/>
        <end position="728"/>
    </location>
</feature>
<organism evidence="10 11">
    <name type="scientific">Xylaria arbuscula</name>
    <dbReference type="NCBI Taxonomy" id="114810"/>
    <lineage>
        <taxon>Eukaryota</taxon>
        <taxon>Fungi</taxon>
        <taxon>Dikarya</taxon>
        <taxon>Ascomycota</taxon>
        <taxon>Pezizomycotina</taxon>
        <taxon>Sordariomycetes</taxon>
        <taxon>Xylariomycetidae</taxon>
        <taxon>Xylariales</taxon>
        <taxon>Xylariaceae</taxon>
        <taxon>Xylaria</taxon>
    </lineage>
</organism>
<dbReference type="PANTHER" id="PTHR10039:SF5">
    <property type="entry name" value="NACHT DOMAIN-CONTAINING PROTEIN"/>
    <property type="match status" value="1"/>
</dbReference>
<feature type="transmembrane region" description="Helical" evidence="8">
    <location>
        <begin position="1402"/>
        <end position="1421"/>
    </location>
</feature>
<evidence type="ECO:0000256" key="7">
    <source>
        <dbReference type="SAM" id="MobiDB-lite"/>
    </source>
</evidence>
<accession>A0A9W8NCN2</accession>
<dbReference type="InterPro" id="IPR009291">
    <property type="entry name" value="Vps62"/>
</dbReference>
<protein>
    <recommendedName>
        <fullName evidence="9">Major facilitator superfamily (MFS) profile domain-containing protein</fullName>
    </recommendedName>
</protein>
<evidence type="ECO:0000256" key="5">
    <source>
        <dbReference type="ARBA" id="ARBA00023136"/>
    </source>
</evidence>
<dbReference type="InterPro" id="IPR002110">
    <property type="entry name" value="Ankyrin_rpt"/>
</dbReference>
<dbReference type="Gene3D" id="1.25.40.20">
    <property type="entry name" value="Ankyrin repeat-containing domain"/>
    <property type="match status" value="1"/>
</dbReference>
<dbReference type="InterPro" id="IPR036770">
    <property type="entry name" value="Ankyrin_rpt-contain_sf"/>
</dbReference>
<evidence type="ECO:0000259" key="9">
    <source>
        <dbReference type="PROSITE" id="PS50850"/>
    </source>
</evidence>
<dbReference type="EMBL" id="JANPWZ010001108">
    <property type="protein sequence ID" value="KAJ3568715.1"/>
    <property type="molecule type" value="Genomic_DNA"/>
</dbReference>
<keyword evidence="11" id="KW-1185">Reference proteome</keyword>
<evidence type="ECO:0000256" key="1">
    <source>
        <dbReference type="ARBA" id="ARBA00004141"/>
    </source>
</evidence>
<dbReference type="Pfam" id="PF00023">
    <property type="entry name" value="Ank"/>
    <property type="match status" value="2"/>
</dbReference>
<comment type="caution">
    <text evidence="10">The sequence shown here is derived from an EMBL/GenBank/DDBJ whole genome shotgun (WGS) entry which is preliminary data.</text>
</comment>
<evidence type="ECO:0000256" key="3">
    <source>
        <dbReference type="ARBA" id="ARBA00022737"/>
    </source>
</evidence>
<keyword evidence="2 8" id="KW-0812">Transmembrane</keyword>
<evidence type="ECO:0000256" key="2">
    <source>
        <dbReference type="ARBA" id="ARBA00022692"/>
    </source>
</evidence>
<dbReference type="InterPro" id="IPR020846">
    <property type="entry name" value="MFS_dom"/>
</dbReference>
<feature type="transmembrane region" description="Helical" evidence="8">
    <location>
        <begin position="1378"/>
        <end position="1396"/>
    </location>
</feature>
<feature type="transmembrane region" description="Helical" evidence="8">
    <location>
        <begin position="1351"/>
        <end position="1371"/>
    </location>
</feature>
<keyword evidence="3" id="KW-0677">Repeat</keyword>
<evidence type="ECO:0000313" key="11">
    <source>
        <dbReference type="Proteomes" id="UP001148614"/>
    </source>
</evidence>
<dbReference type="VEuPathDB" id="FungiDB:F4678DRAFT_478783"/>
<keyword evidence="5 8" id="KW-0472">Membrane</keyword>
<dbReference type="InterPro" id="IPR027417">
    <property type="entry name" value="P-loop_NTPase"/>
</dbReference>
<dbReference type="InterPro" id="IPR056884">
    <property type="entry name" value="NPHP3-like_N"/>
</dbReference>
<evidence type="ECO:0000256" key="6">
    <source>
        <dbReference type="PROSITE-ProRule" id="PRU00023"/>
    </source>
</evidence>
<feature type="repeat" description="ANK" evidence="6">
    <location>
        <begin position="663"/>
        <end position="695"/>
    </location>
</feature>
<dbReference type="SMART" id="SM00248">
    <property type="entry name" value="ANK"/>
    <property type="match status" value="5"/>
</dbReference>
<gene>
    <name evidence="10" type="ORF">NPX13_g6322</name>
</gene>
<dbReference type="VEuPathDB" id="FungiDB:F4678DRAFT_467061"/>
<reference evidence="10" key="1">
    <citation type="submission" date="2022-07" db="EMBL/GenBank/DDBJ databases">
        <title>Genome Sequence of Xylaria arbuscula.</title>
        <authorList>
            <person name="Buettner E."/>
        </authorList>
    </citation>
    <scope>NUCLEOTIDE SEQUENCE</scope>
    <source>
        <strain evidence="10">VT107</strain>
    </source>
</reference>
<keyword evidence="6" id="KW-0040">ANK repeat</keyword>
<dbReference type="Pfam" id="PF00083">
    <property type="entry name" value="Sugar_tr"/>
    <property type="match status" value="1"/>
</dbReference>
<dbReference type="GO" id="GO:0022857">
    <property type="term" value="F:transmembrane transporter activity"/>
    <property type="evidence" value="ECO:0007669"/>
    <property type="project" value="InterPro"/>
</dbReference>
<evidence type="ECO:0000313" key="10">
    <source>
        <dbReference type="EMBL" id="KAJ3568715.1"/>
    </source>
</evidence>
<dbReference type="GO" id="GO:0016020">
    <property type="term" value="C:membrane"/>
    <property type="evidence" value="ECO:0007669"/>
    <property type="project" value="UniProtKB-SubCell"/>
</dbReference>
<comment type="subcellular location">
    <subcellularLocation>
        <location evidence="1">Membrane</location>
        <topology evidence="1">Multi-pass membrane protein</topology>
    </subcellularLocation>
</comment>
<dbReference type="VEuPathDB" id="FungiDB:F4678DRAFT_429997"/>
<keyword evidence="4 8" id="KW-1133">Transmembrane helix</keyword>
<feature type="domain" description="Major facilitator superfamily (MFS) profile" evidence="9">
    <location>
        <begin position="1311"/>
        <end position="1423"/>
    </location>
</feature>
<evidence type="ECO:0000256" key="8">
    <source>
        <dbReference type="SAM" id="Phobius"/>
    </source>
</evidence>
<feature type="compositionally biased region" description="Polar residues" evidence="7">
    <location>
        <begin position="1"/>
        <end position="36"/>
    </location>
</feature>
<dbReference type="Pfam" id="PF24883">
    <property type="entry name" value="NPHP3_N"/>
    <property type="match status" value="1"/>
</dbReference>
<dbReference type="PROSITE" id="PS50297">
    <property type="entry name" value="ANK_REP_REGION"/>
    <property type="match status" value="2"/>
</dbReference>
<name>A0A9W8NCN2_9PEZI</name>
<dbReference type="PANTHER" id="PTHR10039">
    <property type="entry name" value="AMELOGENIN"/>
    <property type="match status" value="1"/>
</dbReference>
<feature type="repeat" description="ANK" evidence="6">
    <location>
        <begin position="565"/>
        <end position="597"/>
    </location>
</feature>